<proteinExistence type="predicted"/>
<evidence type="ECO:0000313" key="3">
    <source>
        <dbReference type="RefSeq" id="XP_013207179.1"/>
    </source>
</evidence>
<evidence type="ECO:0000313" key="2">
    <source>
        <dbReference type="Proteomes" id="UP000694915"/>
    </source>
</evidence>
<sequence length="108" mass="12203">MKKEAPAPPKAKSEGLERQEGNAERCPQSQKDLHVSYLVVTQDPVAPETAQIPSKSMPRKNKLDHYAINELPPDRPVNHEENRRGQHACVHVDVKVNEHQIKQSVTKL</sequence>
<protein>
    <submittedName>
        <fullName evidence="3">60S ribosomal protein L23a-like</fullName>
    </submittedName>
</protein>
<gene>
    <name evidence="3" type="primary">LOC102001666</name>
</gene>
<accession>A0ABM1ARY5</accession>
<dbReference type="Proteomes" id="UP000694915">
    <property type="component" value="Linkage group LG4"/>
</dbReference>
<dbReference type="RefSeq" id="XP_013207179.1">
    <property type="nucleotide sequence ID" value="XM_013351725.1"/>
</dbReference>
<feature type="compositionally biased region" description="Basic and acidic residues" evidence="1">
    <location>
        <begin position="1"/>
        <end position="23"/>
    </location>
</feature>
<evidence type="ECO:0000256" key="1">
    <source>
        <dbReference type="SAM" id="MobiDB-lite"/>
    </source>
</evidence>
<organism evidence="2 3">
    <name type="scientific">Microtus ochrogaster</name>
    <name type="common">Prairie vole</name>
    <dbReference type="NCBI Taxonomy" id="79684"/>
    <lineage>
        <taxon>Eukaryota</taxon>
        <taxon>Metazoa</taxon>
        <taxon>Chordata</taxon>
        <taxon>Craniata</taxon>
        <taxon>Vertebrata</taxon>
        <taxon>Euteleostomi</taxon>
        <taxon>Mammalia</taxon>
        <taxon>Eutheria</taxon>
        <taxon>Euarchontoglires</taxon>
        <taxon>Glires</taxon>
        <taxon>Rodentia</taxon>
        <taxon>Myomorpha</taxon>
        <taxon>Muroidea</taxon>
        <taxon>Cricetidae</taxon>
        <taxon>Arvicolinae</taxon>
        <taxon>Microtus</taxon>
    </lineage>
</organism>
<keyword evidence="2" id="KW-1185">Reference proteome</keyword>
<feature type="region of interest" description="Disordered" evidence="1">
    <location>
        <begin position="1"/>
        <end position="30"/>
    </location>
</feature>
<name>A0ABM1ARY5_MICOH</name>
<dbReference type="GeneID" id="102001666"/>
<reference evidence="3" key="1">
    <citation type="submission" date="2025-08" db="UniProtKB">
        <authorList>
            <consortium name="RefSeq"/>
        </authorList>
    </citation>
    <scope>IDENTIFICATION</scope>
</reference>